<name>A0A6J5YPQ6_9ZZZZ</name>
<reference evidence="1" key="1">
    <citation type="submission" date="2020-05" db="EMBL/GenBank/DDBJ databases">
        <authorList>
            <person name="Chiriac C."/>
            <person name="Salcher M."/>
            <person name="Ghai R."/>
            <person name="Kavagutti S V."/>
        </authorList>
    </citation>
    <scope>NUCLEOTIDE SEQUENCE</scope>
</reference>
<organism evidence="1">
    <name type="scientific">freshwater metagenome</name>
    <dbReference type="NCBI Taxonomy" id="449393"/>
    <lineage>
        <taxon>unclassified sequences</taxon>
        <taxon>metagenomes</taxon>
        <taxon>ecological metagenomes</taxon>
    </lineage>
</organism>
<gene>
    <name evidence="1" type="ORF">UFOPK3775_00071</name>
</gene>
<proteinExistence type="predicted"/>
<protein>
    <submittedName>
        <fullName evidence="1">Unannotated protein</fullName>
    </submittedName>
</protein>
<evidence type="ECO:0000313" key="1">
    <source>
        <dbReference type="EMBL" id="CAB4329949.1"/>
    </source>
</evidence>
<dbReference type="EMBL" id="CAESAK010000004">
    <property type="protein sequence ID" value="CAB4329949.1"/>
    <property type="molecule type" value="Genomic_DNA"/>
</dbReference>
<accession>A0A6J5YPQ6</accession>
<sequence length="109" mass="12513">MSSNPDPESLRDDAWDEKYFLLILELSEKNASRYESQAKLLLENKRFKYSLNGVDILYELTPTGCRYYTSENVKGLKGSSWNRMGWSKSSKARALPFFFAKSEAGVLID</sequence>
<dbReference type="AlphaFoldDB" id="A0A6J5YPQ6"/>